<comment type="caution">
    <text evidence="2">The sequence shown here is derived from an EMBL/GenBank/DDBJ whole genome shotgun (WGS) entry which is preliminary data.</text>
</comment>
<organism evidence="2 3">
    <name type="scientific">Bacteroides oleiciplenus</name>
    <dbReference type="NCBI Taxonomy" id="626931"/>
    <lineage>
        <taxon>Bacteria</taxon>
        <taxon>Pseudomonadati</taxon>
        <taxon>Bacteroidota</taxon>
        <taxon>Bacteroidia</taxon>
        <taxon>Bacteroidales</taxon>
        <taxon>Bacteroidaceae</taxon>
        <taxon>Bacteroides</taxon>
    </lineage>
</organism>
<dbReference type="AlphaFoldDB" id="A0A3E5BD66"/>
<proteinExistence type="predicted"/>
<protein>
    <submittedName>
        <fullName evidence="2">Uncharacterized protein</fullName>
    </submittedName>
</protein>
<accession>A0A3E5BD66</accession>
<feature type="signal peptide" evidence="1">
    <location>
        <begin position="1"/>
        <end position="23"/>
    </location>
</feature>
<reference evidence="2 3" key="1">
    <citation type="submission" date="2018-08" db="EMBL/GenBank/DDBJ databases">
        <title>A genome reference for cultivated species of the human gut microbiota.</title>
        <authorList>
            <person name="Zou Y."/>
            <person name="Xue W."/>
            <person name="Luo G."/>
        </authorList>
    </citation>
    <scope>NUCLEOTIDE SEQUENCE [LARGE SCALE GENOMIC DNA]</scope>
    <source>
        <strain evidence="2 3">OM05-15BH</strain>
    </source>
</reference>
<evidence type="ECO:0000313" key="2">
    <source>
        <dbReference type="EMBL" id="RGN35359.1"/>
    </source>
</evidence>
<gene>
    <name evidence="2" type="ORF">DXB65_12125</name>
</gene>
<evidence type="ECO:0000313" key="3">
    <source>
        <dbReference type="Proteomes" id="UP000260983"/>
    </source>
</evidence>
<name>A0A3E5BD66_9BACE</name>
<dbReference type="EMBL" id="QSUL01000007">
    <property type="protein sequence ID" value="RGN35359.1"/>
    <property type="molecule type" value="Genomic_DNA"/>
</dbReference>
<feature type="chain" id="PRO_5017805007" evidence="1">
    <location>
        <begin position="24"/>
        <end position="114"/>
    </location>
</feature>
<sequence length="114" mass="13162">MKTFLSSIVFVLLSATNLRPAIADPIVSNWRLWSLQLRSAQPPIEKHSFTSGIMTFSQMQKKKRKGANDDYDCSKRFICLHLPYTFHTLDIQLLISRKSSLVYDVGNIDEKRFP</sequence>
<evidence type="ECO:0000256" key="1">
    <source>
        <dbReference type="SAM" id="SignalP"/>
    </source>
</evidence>
<dbReference type="Proteomes" id="UP000260983">
    <property type="component" value="Unassembled WGS sequence"/>
</dbReference>
<keyword evidence="1" id="KW-0732">Signal</keyword>